<accession>A0A9P9FYT9</accession>
<reference evidence="1" key="1">
    <citation type="journal article" date="2021" name="Nat. Commun.">
        <title>Genetic determinants of endophytism in the Arabidopsis root mycobiome.</title>
        <authorList>
            <person name="Mesny F."/>
            <person name="Miyauchi S."/>
            <person name="Thiergart T."/>
            <person name="Pickel B."/>
            <person name="Atanasova L."/>
            <person name="Karlsson M."/>
            <person name="Huettel B."/>
            <person name="Barry K.W."/>
            <person name="Haridas S."/>
            <person name="Chen C."/>
            <person name="Bauer D."/>
            <person name="Andreopoulos W."/>
            <person name="Pangilinan J."/>
            <person name="LaButti K."/>
            <person name="Riley R."/>
            <person name="Lipzen A."/>
            <person name="Clum A."/>
            <person name="Drula E."/>
            <person name="Henrissat B."/>
            <person name="Kohler A."/>
            <person name="Grigoriev I.V."/>
            <person name="Martin F.M."/>
            <person name="Hacquard S."/>
        </authorList>
    </citation>
    <scope>NUCLEOTIDE SEQUENCE</scope>
    <source>
        <strain evidence="1">MPI-CAGE-AT-0023</strain>
    </source>
</reference>
<sequence>MYYHLSTSDELCDENLSQDSFLTAVDCTEEFLSTEEEEYHWEADGLQMVTAEANRLAALLIFEDTCALHFPELKSPSATGREDYIEKSISTVKIICDKEQVPAALPIWPVFIAVCSIVSEEDRCKY</sequence>
<evidence type="ECO:0000313" key="2">
    <source>
        <dbReference type="Proteomes" id="UP000720189"/>
    </source>
</evidence>
<dbReference type="EMBL" id="JAGMUX010000028">
    <property type="protein sequence ID" value="KAH7220518.1"/>
    <property type="molecule type" value="Genomic_DNA"/>
</dbReference>
<name>A0A9P9FYT9_FUSRE</name>
<dbReference type="OrthoDB" id="5229455at2759"/>
<keyword evidence="2" id="KW-1185">Reference proteome</keyword>
<dbReference type="GeneID" id="70220858"/>
<proteinExistence type="predicted"/>
<comment type="caution">
    <text evidence="1">The sequence shown here is derived from an EMBL/GenBank/DDBJ whole genome shotgun (WGS) entry which is preliminary data.</text>
</comment>
<dbReference type="AlphaFoldDB" id="A0A9P9FYT9"/>
<organism evidence="1 2">
    <name type="scientific">Fusarium redolens</name>
    <dbReference type="NCBI Taxonomy" id="48865"/>
    <lineage>
        <taxon>Eukaryota</taxon>
        <taxon>Fungi</taxon>
        <taxon>Dikarya</taxon>
        <taxon>Ascomycota</taxon>
        <taxon>Pezizomycotina</taxon>
        <taxon>Sordariomycetes</taxon>
        <taxon>Hypocreomycetidae</taxon>
        <taxon>Hypocreales</taxon>
        <taxon>Nectriaceae</taxon>
        <taxon>Fusarium</taxon>
        <taxon>Fusarium redolens species complex</taxon>
    </lineage>
</organism>
<evidence type="ECO:0000313" key="1">
    <source>
        <dbReference type="EMBL" id="KAH7220518.1"/>
    </source>
</evidence>
<gene>
    <name evidence="1" type="ORF">BKA55DRAFT_546297</name>
</gene>
<dbReference type="RefSeq" id="XP_046042122.1">
    <property type="nucleotide sequence ID" value="XM_046190904.1"/>
</dbReference>
<protein>
    <submittedName>
        <fullName evidence="1">Uncharacterized protein</fullName>
    </submittedName>
</protein>
<dbReference type="Proteomes" id="UP000720189">
    <property type="component" value="Unassembled WGS sequence"/>
</dbReference>